<accession>A0A7W2ESL9</accession>
<organism evidence="2 3">
    <name type="scientific">Rugamonas brunnea</name>
    <dbReference type="NCBI Taxonomy" id="2758569"/>
    <lineage>
        <taxon>Bacteria</taxon>
        <taxon>Pseudomonadati</taxon>
        <taxon>Pseudomonadota</taxon>
        <taxon>Betaproteobacteria</taxon>
        <taxon>Burkholderiales</taxon>
        <taxon>Oxalobacteraceae</taxon>
        <taxon>Telluria group</taxon>
        <taxon>Rugamonas</taxon>
    </lineage>
</organism>
<dbReference type="AlphaFoldDB" id="A0A7W2ESL9"/>
<keyword evidence="3" id="KW-1185">Reference proteome</keyword>
<comment type="caution">
    <text evidence="2">The sequence shown here is derived from an EMBL/GenBank/DDBJ whole genome shotgun (WGS) entry which is preliminary data.</text>
</comment>
<dbReference type="EMBL" id="JACEZT010000007">
    <property type="protein sequence ID" value="MBA5637885.1"/>
    <property type="molecule type" value="Genomic_DNA"/>
</dbReference>
<evidence type="ECO:0000313" key="2">
    <source>
        <dbReference type="EMBL" id="MBA5637885.1"/>
    </source>
</evidence>
<dbReference type="InterPro" id="IPR014966">
    <property type="entry name" value="FRG-dom"/>
</dbReference>
<dbReference type="SMART" id="SM00901">
    <property type="entry name" value="FRG"/>
    <property type="match status" value="1"/>
</dbReference>
<dbReference type="Pfam" id="PF08867">
    <property type="entry name" value="FRG"/>
    <property type="match status" value="1"/>
</dbReference>
<name>A0A7W2ESL9_9BURK</name>
<proteinExistence type="predicted"/>
<evidence type="ECO:0000259" key="1">
    <source>
        <dbReference type="SMART" id="SM00901"/>
    </source>
</evidence>
<gene>
    <name evidence="2" type="ORF">H3H37_12555</name>
</gene>
<dbReference type="Proteomes" id="UP000534388">
    <property type="component" value="Unassembled WGS sequence"/>
</dbReference>
<reference evidence="2 3" key="1">
    <citation type="submission" date="2020-07" db="EMBL/GenBank/DDBJ databases">
        <title>Novel species isolated from subtropical streams in China.</title>
        <authorList>
            <person name="Lu H."/>
        </authorList>
    </citation>
    <scope>NUCLEOTIDE SEQUENCE [LARGE SCALE GENOMIC DNA]</scope>
    <source>
        <strain evidence="2 3">LX20W</strain>
    </source>
</reference>
<sequence>MEKITIDSFLSFVKEIDIFDLLVNHVVFRGQPVPGNLLPGVARKNNTTDTTSDEKKILEQLRLQGASLLPYHDESDLGLLVRAQHFKLKTRLLDWTINPLVALYFACSDPGSSDVYVYALIADNLLASNIYNDDPFKAAKTRVFQPRMNNARIVAQHGWFTLHRYSRSTKMFVPLEMNSEIKKNLYEYRIPCSQKAQMLVSLDRLGINAKSLFPDFEGICQHLNWQHNHLV</sequence>
<feature type="domain" description="FRG" evidence="1">
    <location>
        <begin position="22"/>
        <end position="118"/>
    </location>
</feature>
<evidence type="ECO:0000313" key="3">
    <source>
        <dbReference type="Proteomes" id="UP000534388"/>
    </source>
</evidence>
<protein>
    <submittedName>
        <fullName evidence="2">FRG domain-containing protein</fullName>
    </submittedName>
</protein>
<dbReference type="RefSeq" id="WP_182162900.1">
    <property type="nucleotide sequence ID" value="NZ_JACEZT010000007.1"/>
</dbReference>